<keyword evidence="5 6" id="KW-0472">Membrane</keyword>
<feature type="transmembrane region" description="Helical" evidence="6">
    <location>
        <begin position="175"/>
        <end position="196"/>
    </location>
</feature>
<dbReference type="InterPro" id="IPR037185">
    <property type="entry name" value="EmrE-like"/>
</dbReference>
<gene>
    <name evidence="8" type="ORF">SAY86_001818</name>
</gene>
<dbReference type="EMBL" id="JAXQNO010000013">
    <property type="protein sequence ID" value="KAK4785129.1"/>
    <property type="molecule type" value="Genomic_DNA"/>
</dbReference>
<comment type="similarity">
    <text evidence="2 6">Belongs to the drug/metabolite transporter (DMT) superfamily. Plant drug/metabolite exporter (P-DME) (TC 2.A.7.4) family.</text>
</comment>
<evidence type="ECO:0000313" key="9">
    <source>
        <dbReference type="Proteomes" id="UP001346149"/>
    </source>
</evidence>
<protein>
    <recommendedName>
        <fullName evidence="6">WAT1-related protein</fullName>
    </recommendedName>
</protein>
<comment type="caution">
    <text evidence="8">The sequence shown here is derived from an EMBL/GenBank/DDBJ whole genome shotgun (WGS) entry which is preliminary data.</text>
</comment>
<sequence>MEISVSSGLILAMVMIEFLEQGITTLSKAAMSRGMSNFVFVVYSNFLALFFLLPICLFFYRKRIMPELTFSIFSKLFLLSFLGCCLQVSMYAGIAYSSPSLGSAMIDLTPAFTFILAILSRMETLDFRAWSSLAKLAGTIVSIAGALLVTLYKGLPITGTPVRTPLQLLTQPEPNWVLGGFLLACSAFSLSLLIIVQAWTIRDYPSELMMSFIGCIIVTFLSGGVALVAEQGRGEAWIVKPDIGLISIVCSAILGGVVRNTIMAWGCRVKGPLFVSMFKPIGMIAASMMGVSFLGDTLYLGSVIGGGVIVIGFYVVLWGKAKEEKYQEKPSAAEGPLLQKKHLQV</sequence>
<feature type="transmembrane region" description="Helical" evidence="6">
    <location>
        <begin position="243"/>
        <end position="262"/>
    </location>
</feature>
<accession>A0AAN7LIS9</accession>
<dbReference type="GO" id="GO:0016020">
    <property type="term" value="C:membrane"/>
    <property type="evidence" value="ECO:0007669"/>
    <property type="project" value="UniProtKB-SubCell"/>
</dbReference>
<dbReference type="InterPro" id="IPR030184">
    <property type="entry name" value="WAT1-related"/>
</dbReference>
<dbReference type="Proteomes" id="UP001346149">
    <property type="component" value="Unassembled WGS sequence"/>
</dbReference>
<keyword evidence="4 6" id="KW-1133">Transmembrane helix</keyword>
<organism evidence="8 9">
    <name type="scientific">Trapa natans</name>
    <name type="common">Water chestnut</name>
    <dbReference type="NCBI Taxonomy" id="22666"/>
    <lineage>
        <taxon>Eukaryota</taxon>
        <taxon>Viridiplantae</taxon>
        <taxon>Streptophyta</taxon>
        <taxon>Embryophyta</taxon>
        <taxon>Tracheophyta</taxon>
        <taxon>Spermatophyta</taxon>
        <taxon>Magnoliopsida</taxon>
        <taxon>eudicotyledons</taxon>
        <taxon>Gunneridae</taxon>
        <taxon>Pentapetalae</taxon>
        <taxon>rosids</taxon>
        <taxon>malvids</taxon>
        <taxon>Myrtales</taxon>
        <taxon>Lythraceae</taxon>
        <taxon>Trapa</taxon>
    </lineage>
</organism>
<evidence type="ECO:0000256" key="2">
    <source>
        <dbReference type="ARBA" id="ARBA00007635"/>
    </source>
</evidence>
<keyword evidence="3 6" id="KW-0812">Transmembrane</keyword>
<dbReference type="InterPro" id="IPR000620">
    <property type="entry name" value="EamA_dom"/>
</dbReference>
<dbReference type="Pfam" id="PF00892">
    <property type="entry name" value="EamA"/>
    <property type="match status" value="2"/>
</dbReference>
<comment type="subcellular location">
    <subcellularLocation>
        <location evidence="1 6">Membrane</location>
        <topology evidence="1 6">Multi-pass membrane protein</topology>
    </subcellularLocation>
</comment>
<dbReference type="AlphaFoldDB" id="A0AAN7LIS9"/>
<proteinExistence type="inferred from homology"/>
<dbReference type="SUPFAM" id="SSF103481">
    <property type="entry name" value="Multidrug resistance efflux transporter EmrE"/>
    <property type="match status" value="2"/>
</dbReference>
<evidence type="ECO:0000256" key="3">
    <source>
        <dbReference type="ARBA" id="ARBA00022692"/>
    </source>
</evidence>
<feature type="domain" description="EamA" evidence="7">
    <location>
        <begin position="22"/>
        <end position="150"/>
    </location>
</feature>
<feature type="transmembrane region" description="Helical" evidence="6">
    <location>
        <begin position="208"/>
        <end position="228"/>
    </location>
</feature>
<feature type="transmembrane region" description="Helical" evidence="6">
    <location>
        <begin position="132"/>
        <end position="155"/>
    </location>
</feature>
<dbReference type="GO" id="GO:0022857">
    <property type="term" value="F:transmembrane transporter activity"/>
    <property type="evidence" value="ECO:0007669"/>
    <property type="project" value="InterPro"/>
</dbReference>
<dbReference type="PANTHER" id="PTHR31218">
    <property type="entry name" value="WAT1-RELATED PROTEIN"/>
    <property type="match status" value="1"/>
</dbReference>
<evidence type="ECO:0000313" key="8">
    <source>
        <dbReference type="EMBL" id="KAK4785129.1"/>
    </source>
</evidence>
<feature type="transmembrane region" description="Helical" evidence="6">
    <location>
        <begin position="274"/>
        <end position="293"/>
    </location>
</feature>
<keyword evidence="9" id="KW-1185">Reference proteome</keyword>
<evidence type="ECO:0000256" key="1">
    <source>
        <dbReference type="ARBA" id="ARBA00004141"/>
    </source>
</evidence>
<reference evidence="8 9" key="1">
    <citation type="journal article" date="2023" name="Hortic Res">
        <title>Pangenome of water caltrop reveals structural variations and asymmetric subgenome divergence after allopolyploidization.</title>
        <authorList>
            <person name="Zhang X."/>
            <person name="Chen Y."/>
            <person name="Wang L."/>
            <person name="Yuan Y."/>
            <person name="Fang M."/>
            <person name="Shi L."/>
            <person name="Lu R."/>
            <person name="Comes H.P."/>
            <person name="Ma Y."/>
            <person name="Chen Y."/>
            <person name="Huang G."/>
            <person name="Zhou Y."/>
            <person name="Zheng Z."/>
            <person name="Qiu Y."/>
        </authorList>
    </citation>
    <scope>NUCLEOTIDE SEQUENCE [LARGE SCALE GENOMIC DNA]</scope>
    <source>
        <strain evidence="8">F231</strain>
    </source>
</reference>
<feature type="domain" description="EamA" evidence="7">
    <location>
        <begin position="179"/>
        <end position="317"/>
    </location>
</feature>
<evidence type="ECO:0000256" key="5">
    <source>
        <dbReference type="ARBA" id="ARBA00023136"/>
    </source>
</evidence>
<feature type="transmembrane region" description="Helical" evidence="6">
    <location>
        <begin position="72"/>
        <end position="94"/>
    </location>
</feature>
<name>A0AAN7LIS9_TRANT</name>
<feature type="transmembrane region" description="Helical" evidence="6">
    <location>
        <begin position="299"/>
        <end position="319"/>
    </location>
</feature>
<evidence type="ECO:0000256" key="4">
    <source>
        <dbReference type="ARBA" id="ARBA00022989"/>
    </source>
</evidence>
<feature type="transmembrane region" description="Helical" evidence="6">
    <location>
        <begin position="100"/>
        <end position="120"/>
    </location>
</feature>
<evidence type="ECO:0000259" key="7">
    <source>
        <dbReference type="Pfam" id="PF00892"/>
    </source>
</evidence>
<evidence type="ECO:0000256" key="6">
    <source>
        <dbReference type="RuleBase" id="RU363077"/>
    </source>
</evidence>
<feature type="transmembrane region" description="Helical" evidence="6">
    <location>
        <begin position="38"/>
        <end position="60"/>
    </location>
</feature>